<feature type="region of interest" description="Disordered" evidence="1">
    <location>
        <begin position="112"/>
        <end position="157"/>
    </location>
</feature>
<dbReference type="OrthoDB" id="4925544at2759"/>
<feature type="compositionally biased region" description="Low complexity" evidence="1">
    <location>
        <begin position="133"/>
        <end position="143"/>
    </location>
</feature>
<dbReference type="RefSeq" id="XP_046019311.1">
    <property type="nucleotide sequence ID" value="XM_046148885.1"/>
</dbReference>
<reference evidence="2" key="1">
    <citation type="journal article" date="2021" name="Nat. Commun.">
        <title>Genetic determinants of endophytism in the Arabidopsis root mycobiome.</title>
        <authorList>
            <person name="Mesny F."/>
            <person name="Miyauchi S."/>
            <person name="Thiergart T."/>
            <person name="Pickel B."/>
            <person name="Atanasova L."/>
            <person name="Karlsson M."/>
            <person name="Huettel B."/>
            <person name="Barry K.W."/>
            <person name="Haridas S."/>
            <person name="Chen C."/>
            <person name="Bauer D."/>
            <person name="Andreopoulos W."/>
            <person name="Pangilinan J."/>
            <person name="LaButti K."/>
            <person name="Riley R."/>
            <person name="Lipzen A."/>
            <person name="Clum A."/>
            <person name="Drula E."/>
            <person name="Henrissat B."/>
            <person name="Kohler A."/>
            <person name="Grigoriev I.V."/>
            <person name="Martin F.M."/>
            <person name="Hacquard S."/>
        </authorList>
    </citation>
    <scope>NUCLEOTIDE SEQUENCE</scope>
    <source>
        <strain evidence="2">MPI-CAGE-CH-0230</strain>
    </source>
</reference>
<feature type="region of interest" description="Disordered" evidence="1">
    <location>
        <begin position="212"/>
        <end position="246"/>
    </location>
</feature>
<dbReference type="GeneID" id="70178431"/>
<proteinExistence type="predicted"/>
<name>A0A9P8YIS1_9PEZI</name>
<feature type="region of interest" description="Disordered" evidence="1">
    <location>
        <begin position="1"/>
        <end position="95"/>
    </location>
</feature>
<sequence length="633" mass="69715">MEESEGFGHTAIPTGGSIQARPSGHHNARQQLSALTQSEPRPTSTSPQRPDVTKLASSTSSIPTLRFPRPLGNRQLTNWVSSSSPDIMQPSNPLEEDQILADLGYDVIGADGESQAESVASSFDYQRPDDVQSLGGTDTGTDLDTNDADTDSSDDEEEIILDDAGRAYTYAEIAGREVQEEDDAEAFSVQSLENPTNLLHHSDSFPELAARTRTSTLKPQPSVYDEDKTKPETLPEQVSSKSGSAAFSGKSKRLQEAWYKKYYDSQRGSFLHKICLLGLGLGLTWGSLLLVHPSQDAPKTLSTVPVASVSTEGVSLPTVISTTISSTTKTQTSLQAAPTSICGKSLMPVVLDTPVPLKETSQPDALVCAAEIYSRNEILLKIPLAIKASWLAKDAIKLAVSRDGRDMPTNVTTITAGFLIEVPVNEAHGAFEVSILTERKPKIHEVFKIDFGQHTMTDVLDVSKQLVRDLALYVANAVNETTTWVHEVSAPAVDEGAFFTQTMMQRLASLRNQLVKETTGLLENSISKEELIRRGHQIQVELKRATLDMRDELSLTLLTAQLSSKLWWLKIQGRTEEYQRYLSKAEAYYKSKDTEAARAKAMRGAEVKREMRDRRGNEPRPFGKFWRWGRMTG</sequence>
<feature type="compositionally biased region" description="Acidic residues" evidence="1">
    <location>
        <begin position="144"/>
        <end position="157"/>
    </location>
</feature>
<evidence type="ECO:0000313" key="3">
    <source>
        <dbReference type="Proteomes" id="UP000756346"/>
    </source>
</evidence>
<keyword evidence="3" id="KW-1185">Reference proteome</keyword>
<evidence type="ECO:0000256" key="1">
    <source>
        <dbReference type="SAM" id="MobiDB-lite"/>
    </source>
</evidence>
<comment type="caution">
    <text evidence="2">The sequence shown here is derived from an EMBL/GenBank/DDBJ whole genome shotgun (WGS) entry which is preliminary data.</text>
</comment>
<dbReference type="Proteomes" id="UP000756346">
    <property type="component" value="Unassembled WGS sequence"/>
</dbReference>
<feature type="compositionally biased region" description="Polar residues" evidence="1">
    <location>
        <begin position="115"/>
        <end position="124"/>
    </location>
</feature>
<dbReference type="EMBL" id="JAGTJQ010000001">
    <property type="protein sequence ID" value="KAH7041256.1"/>
    <property type="molecule type" value="Genomic_DNA"/>
</dbReference>
<evidence type="ECO:0000313" key="2">
    <source>
        <dbReference type="EMBL" id="KAH7041256.1"/>
    </source>
</evidence>
<feature type="compositionally biased region" description="Polar residues" evidence="1">
    <location>
        <begin position="29"/>
        <end position="48"/>
    </location>
</feature>
<protein>
    <submittedName>
        <fullName evidence="2">Uncharacterized protein</fullName>
    </submittedName>
</protein>
<accession>A0A9P8YIS1</accession>
<dbReference type="AlphaFoldDB" id="A0A9P8YIS1"/>
<feature type="compositionally biased region" description="Polar residues" evidence="1">
    <location>
        <begin position="74"/>
        <end position="92"/>
    </location>
</feature>
<gene>
    <name evidence="2" type="ORF">B0I36DRAFT_20939</name>
</gene>
<organism evidence="2 3">
    <name type="scientific">Microdochium trichocladiopsis</name>
    <dbReference type="NCBI Taxonomy" id="1682393"/>
    <lineage>
        <taxon>Eukaryota</taxon>
        <taxon>Fungi</taxon>
        <taxon>Dikarya</taxon>
        <taxon>Ascomycota</taxon>
        <taxon>Pezizomycotina</taxon>
        <taxon>Sordariomycetes</taxon>
        <taxon>Xylariomycetidae</taxon>
        <taxon>Xylariales</taxon>
        <taxon>Microdochiaceae</taxon>
        <taxon>Microdochium</taxon>
    </lineage>
</organism>